<sequence length="295" mass="31433">MDRKRPAGEGEGEGDSEGGGPRRSERRRIQRVQLTGSHLDARAGPDAQPQPQPRRSSRRQRASRRASAEPPGEPPAATCPFCSKALAGTADEINAHANACLDGGGSSGRMETYVFDGEERVRVSALFSGSLAAQFGTTSIEAGDEDVDVDQQDETSYGPAQYSDADLAAHADAHAATSHLRTGADPQAEYAPAEAAAEDGGDGEARAPEPVPLSPGAASQLVVDALKARIREQDRAMQSACRCLVCQEPHRTPCVSIQCWHVLCEQCWLAALGTKKLCPSCQQITQPADLRRIYM</sequence>
<keyword evidence="1" id="KW-0479">Metal-binding</keyword>
<proteinExistence type="predicted"/>
<reference evidence="4" key="1">
    <citation type="submission" date="2022-07" db="EMBL/GenBank/DDBJ databases">
        <title>Phylogenomic reconstructions and comparative analyses of Kickxellomycotina fungi.</title>
        <authorList>
            <person name="Reynolds N.K."/>
            <person name="Stajich J.E."/>
            <person name="Barry K."/>
            <person name="Grigoriev I.V."/>
            <person name="Crous P."/>
            <person name="Smith M.E."/>
        </authorList>
    </citation>
    <scope>NUCLEOTIDE SEQUENCE</scope>
    <source>
        <strain evidence="4">NBRC 105414</strain>
    </source>
</reference>
<dbReference type="Proteomes" id="UP001140217">
    <property type="component" value="Unassembled WGS sequence"/>
</dbReference>
<evidence type="ECO:0000259" key="3">
    <source>
        <dbReference type="PROSITE" id="PS50089"/>
    </source>
</evidence>
<evidence type="ECO:0000313" key="4">
    <source>
        <dbReference type="EMBL" id="KAJ2781510.1"/>
    </source>
</evidence>
<dbReference type="AlphaFoldDB" id="A0A9W8HGG8"/>
<dbReference type="Gene3D" id="3.30.40.10">
    <property type="entry name" value="Zinc/RING finger domain, C3HC4 (zinc finger)"/>
    <property type="match status" value="1"/>
</dbReference>
<dbReference type="InterPro" id="IPR013083">
    <property type="entry name" value="Znf_RING/FYVE/PHD"/>
</dbReference>
<accession>A0A9W8HGG8</accession>
<feature type="compositionally biased region" description="Low complexity" evidence="2">
    <location>
        <begin position="184"/>
        <end position="195"/>
    </location>
</feature>
<name>A0A9W8HGG8_9FUNG</name>
<dbReference type="GO" id="GO:0008270">
    <property type="term" value="F:zinc ion binding"/>
    <property type="evidence" value="ECO:0007669"/>
    <property type="project" value="UniProtKB-KW"/>
</dbReference>
<dbReference type="Pfam" id="PF15926">
    <property type="entry name" value="RNF220"/>
    <property type="match status" value="1"/>
</dbReference>
<feature type="domain" description="RING-type" evidence="3">
    <location>
        <begin position="243"/>
        <end position="282"/>
    </location>
</feature>
<organism evidence="4 5">
    <name type="scientific">Coemansia javaensis</name>
    <dbReference type="NCBI Taxonomy" id="2761396"/>
    <lineage>
        <taxon>Eukaryota</taxon>
        <taxon>Fungi</taxon>
        <taxon>Fungi incertae sedis</taxon>
        <taxon>Zoopagomycota</taxon>
        <taxon>Kickxellomycotina</taxon>
        <taxon>Kickxellomycetes</taxon>
        <taxon>Kickxellales</taxon>
        <taxon>Kickxellaceae</taxon>
        <taxon>Coemansia</taxon>
    </lineage>
</organism>
<keyword evidence="1" id="KW-0862">Zinc</keyword>
<dbReference type="SUPFAM" id="SSF57850">
    <property type="entry name" value="RING/U-box"/>
    <property type="match status" value="1"/>
</dbReference>
<dbReference type="Pfam" id="PF13923">
    <property type="entry name" value="zf-C3HC4_2"/>
    <property type="match status" value="1"/>
</dbReference>
<feature type="region of interest" description="Disordered" evidence="2">
    <location>
        <begin position="1"/>
        <end position="78"/>
    </location>
</feature>
<dbReference type="PROSITE" id="PS50089">
    <property type="entry name" value="ZF_RING_2"/>
    <property type="match status" value="1"/>
</dbReference>
<evidence type="ECO:0000256" key="1">
    <source>
        <dbReference type="PROSITE-ProRule" id="PRU00175"/>
    </source>
</evidence>
<evidence type="ECO:0000256" key="2">
    <source>
        <dbReference type="SAM" id="MobiDB-lite"/>
    </source>
</evidence>
<gene>
    <name evidence="4" type="ORF">H4R18_002836</name>
</gene>
<dbReference type="GO" id="GO:0016567">
    <property type="term" value="P:protein ubiquitination"/>
    <property type="evidence" value="ECO:0007669"/>
    <property type="project" value="TreeGrafter"/>
</dbReference>
<dbReference type="GO" id="GO:0061630">
    <property type="term" value="F:ubiquitin protein ligase activity"/>
    <property type="evidence" value="ECO:0007669"/>
    <property type="project" value="TreeGrafter"/>
</dbReference>
<feature type="compositionally biased region" description="Basic residues" evidence="2">
    <location>
        <begin position="55"/>
        <end position="64"/>
    </location>
</feature>
<protein>
    <recommendedName>
        <fullName evidence="3">RING-type domain-containing protein</fullName>
    </recommendedName>
</protein>
<dbReference type="InterPro" id="IPR001841">
    <property type="entry name" value="Znf_RING"/>
</dbReference>
<dbReference type="InterPro" id="IPR052443">
    <property type="entry name" value="E3_ubiq-ligase_RNF220-like"/>
</dbReference>
<dbReference type="PANTHER" id="PTHR13459:SF1">
    <property type="entry name" value="E3 UBIQUITIN-PROTEIN LIGASE RNF220 ISOFORM X1"/>
    <property type="match status" value="1"/>
</dbReference>
<comment type="caution">
    <text evidence="4">The sequence shown here is derived from an EMBL/GenBank/DDBJ whole genome shotgun (WGS) entry which is preliminary data.</text>
</comment>
<keyword evidence="1" id="KW-0863">Zinc-finger</keyword>
<dbReference type="InterPro" id="IPR031824">
    <property type="entry name" value="RNF220_mid"/>
</dbReference>
<dbReference type="EMBL" id="JANBUL010000102">
    <property type="protein sequence ID" value="KAJ2781510.1"/>
    <property type="molecule type" value="Genomic_DNA"/>
</dbReference>
<dbReference type="OrthoDB" id="6270329at2759"/>
<keyword evidence="5" id="KW-1185">Reference proteome</keyword>
<feature type="region of interest" description="Disordered" evidence="2">
    <location>
        <begin position="173"/>
        <end position="215"/>
    </location>
</feature>
<evidence type="ECO:0000313" key="5">
    <source>
        <dbReference type="Proteomes" id="UP001140217"/>
    </source>
</evidence>
<dbReference type="PANTHER" id="PTHR13459">
    <property type="entry name" value="E3 UBIQUITIN-PROTEIN LIGASE RNF220 ISOFORM X1"/>
    <property type="match status" value="1"/>
</dbReference>